<dbReference type="InterPro" id="IPR011055">
    <property type="entry name" value="Dup_hybrid_motif"/>
</dbReference>
<dbReference type="SUPFAM" id="SSF54106">
    <property type="entry name" value="LysM domain"/>
    <property type="match status" value="1"/>
</dbReference>
<dbReference type="AlphaFoldDB" id="A0A379EWU9"/>
<dbReference type="CDD" id="cd00118">
    <property type="entry name" value="LysM"/>
    <property type="match status" value="2"/>
</dbReference>
<comment type="similarity">
    <text evidence="1">Belongs to the E.coli NlpD/Haemophilus LppB family.</text>
</comment>
<evidence type="ECO:0000256" key="3">
    <source>
        <dbReference type="SAM" id="SignalP"/>
    </source>
</evidence>
<dbReference type="Gene3D" id="2.70.70.10">
    <property type="entry name" value="Glucose Permease (Domain IIA)"/>
    <property type="match status" value="1"/>
</dbReference>
<dbReference type="SMART" id="SM00257">
    <property type="entry name" value="LysM"/>
    <property type="match status" value="2"/>
</dbReference>
<dbReference type="GO" id="GO:0032153">
    <property type="term" value="C:cell division site"/>
    <property type="evidence" value="ECO:0007669"/>
    <property type="project" value="TreeGrafter"/>
</dbReference>
<feature type="domain" description="LysM" evidence="4">
    <location>
        <begin position="108"/>
        <end position="152"/>
    </location>
</feature>
<dbReference type="PROSITE" id="PS51782">
    <property type="entry name" value="LYSM"/>
    <property type="match status" value="2"/>
</dbReference>
<evidence type="ECO:0000256" key="1">
    <source>
        <dbReference type="ARBA" id="ARBA00038420"/>
    </source>
</evidence>
<accession>A0A379EWU9</accession>
<dbReference type="NCBIfam" id="NF008123">
    <property type="entry name" value="PRK10871.1"/>
    <property type="match status" value="1"/>
</dbReference>
<protein>
    <submittedName>
        <fullName evidence="5">Outer membrane antigenic lipoprotein B</fullName>
    </submittedName>
</protein>
<dbReference type="CDD" id="cd12797">
    <property type="entry name" value="M23_peptidase"/>
    <property type="match status" value="1"/>
</dbReference>
<dbReference type="Gene3D" id="3.10.350.10">
    <property type="entry name" value="LysM domain"/>
    <property type="match status" value="2"/>
</dbReference>
<dbReference type="PANTHER" id="PTHR21666:SF263">
    <property type="entry name" value="MUREIN HYDROLASE ACTIVATOR NLPD"/>
    <property type="match status" value="1"/>
</dbReference>
<feature type="signal peptide" evidence="3">
    <location>
        <begin position="1"/>
        <end position="24"/>
    </location>
</feature>
<dbReference type="InterPro" id="IPR018392">
    <property type="entry name" value="LysM"/>
</dbReference>
<keyword evidence="5" id="KW-0449">Lipoprotein</keyword>
<evidence type="ECO:0000313" key="5">
    <source>
        <dbReference type="EMBL" id="SUC10889.1"/>
    </source>
</evidence>
<feature type="compositionally biased region" description="Low complexity" evidence="2">
    <location>
        <begin position="257"/>
        <end position="266"/>
    </location>
</feature>
<feature type="domain" description="LysM" evidence="4">
    <location>
        <begin position="207"/>
        <end position="251"/>
    </location>
</feature>
<dbReference type="GO" id="GO:0009279">
    <property type="term" value="C:cell outer membrane"/>
    <property type="evidence" value="ECO:0007669"/>
    <property type="project" value="TreeGrafter"/>
</dbReference>
<reference evidence="5 6" key="1">
    <citation type="submission" date="2018-06" db="EMBL/GenBank/DDBJ databases">
        <authorList>
            <consortium name="Pathogen Informatics"/>
            <person name="Doyle S."/>
        </authorList>
    </citation>
    <scope>NUCLEOTIDE SEQUENCE [LARGE SCALE GENOMIC DNA]</scope>
    <source>
        <strain evidence="5 6">NCTC11621</strain>
    </source>
</reference>
<sequence length="461" mass="49300">MKKSFLLLPISIAVLAACSSNAPAPVESVDGTLTPGIMQPVDSANGGAWEPQIQQQNTMPVGMGEPTYQPTSPVNQPLSTSTHFDIPRDPVTNQPDYSKIVRGSYKGDTYTVRKGDSMYLISYISGLSVKEIAALNNMSEPYTLSTGQVLKVSNGNNTYQSGAVTPTAVGAAAPTLKPVSQDFKIPRNPNDNRPDYSKIDKGFYKGETYTVRKGDTMYLIAYISGIDVKELASLNNMSEPYRLSVGQTLRVSNGKTVATPQPVTQPVVPPVDQPKTKEVTYTPGPHGTQYGSDGTIIGPIKSGVSSSPTITQQPQPVVQPVVDSPVSVPVPTTKQVVSNVAWQWPTKGNIVQGFSTADGGNKGVDIAGSRGQAVNAAAAGRVVYAGNALRGYGNLIIIKHNDDYLSAYAHNESILVKDQQEVRAGQQIAKMGSSGTNSVKLHFEIRYKGKSVDPTRYLPKR</sequence>
<dbReference type="PANTHER" id="PTHR21666">
    <property type="entry name" value="PEPTIDASE-RELATED"/>
    <property type="match status" value="1"/>
</dbReference>
<feature type="chain" id="PRO_5016739301" evidence="3">
    <location>
        <begin position="25"/>
        <end position="461"/>
    </location>
</feature>
<keyword evidence="3" id="KW-0732">Signal</keyword>
<evidence type="ECO:0000259" key="4">
    <source>
        <dbReference type="PROSITE" id="PS51782"/>
    </source>
</evidence>
<dbReference type="Pfam" id="PF01551">
    <property type="entry name" value="Peptidase_M23"/>
    <property type="match status" value="1"/>
</dbReference>
<dbReference type="Proteomes" id="UP000254704">
    <property type="component" value="Unassembled WGS sequence"/>
</dbReference>
<dbReference type="GO" id="GO:0004222">
    <property type="term" value="F:metalloendopeptidase activity"/>
    <property type="evidence" value="ECO:0007669"/>
    <property type="project" value="TreeGrafter"/>
</dbReference>
<dbReference type="InterPro" id="IPR036779">
    <property type="entry name" value="LysM_dom_sf"/>
</dbReference>
<dbReference type="EMBL" id="UGTV01000015">
    <property type="protein sequence ID" value="SUC10889.1"/>
    <property type="molecule type" value="Genomic_DNA"/>
</dbReference>
<dbReference type="SUPFAM" id="SSF51261">
    <property type="entry name" value="Duplicated hybrid motif"/>
    <property type="match status" value="1"/>
</dbReference>
<gene>
    <name evidence="5" type="primary">lppB_3</name>
    <name evidence="5" type="ORF">NCTC11621_01968</name>
</gene>
<feature type="region of interest" description="Disordered" evidence="2">
    <location>
        <begin position="257"/>
        <end position="292"/>
    </location>
</feature>
<evidence type="ECO:0000256" key="2">
    <source>
        <dbReference type="SAM" id="MobiDB-lite"/>
    </source>
</evidence>
<proteinExistence type="inferred from homology"/>
<organism evidence="5 6">
    <name type="scientific">Pasteurella canis</name>
    <dbReference type="NCBI Taxonomy" id="753"/>
    <lineage>
        <taxon>Bacteria</taxon>
        <taxon>Pseudomonadati</taxon>
        <taxon>Pseudomonadota</taxon>
        <taxon>Gammaproteobacteria</taxon>
        <taxon>Pasteurellales</taxon>
        <taxon>Pasteurellaceae</taxon>
        <taxon>Pasteurella</taxon>
    </lineage>
</organism>
<evidence type="ECO:0000313" key="6">
    <source>
        <dbReference type="Proteomes" id="UP000254704"/>
    </source>
</evidence>
<dbReference type="PROSITE" id="PS51257">
    <property type="entry name" value="PROKAR_LIPOPROTEIN"/>
    <property type="match status" value="1"/>
</dbReference>
<name>A0A379EWU9_9PAST</name>
<dbReference type="RefSeq" id="WP_115323382.1">
    <property type="nucleotide sequence ID" value="NZ_UGTV01000015.1"/>
</dbReference>
<dbReference type="Pfam" id="PF01476">
    <property type="entry name" value="LysM"/>
    <property type="match status" value="2"/>
</dbReference>
<dbReference type="InterPro" id="IPR050570">
    <property type="entry name" value="Cell_wall_metabolism_enzyme"/>
</dbReference>
<dbReference type="InterPro" id="IPR016047">
    <property type="entry name" value="M23ase_b-sheet_dom"/>
</dbReference>